<reference evidence="3" key="1">
    <citation type="journal article" date="2017" name="Nature">
        <title>The sunflower genome provides insights into oil metabolism, flowering and Asterid evolution.</title>
        <authorList>
            <person name="Badouin H."/>
            <person name="Gouzy J."/>
            <person name="Grassa C.J."/>
            <person name="Murat F."/>
            <person name="Staton S.E."/>
            <person name="Cottret L."/>
            <person name="Lelandais-Briere C."/>
            <person name="Owens G.L."/>
            <person name="Carrere S."/>
            <person name="Mayjonade B."/>
            <person name="Legrand L."/>
            <person name="Gill N."/>
            <person name="Kane N.C."/>
            <person name="Bowers J.E."/>
            <person name="Hubner S."/>
            <person name="Bellec A."/>
            <person name="Berard A."/>
            <person name="Berges H."/>
            <person name="Blanchet N."/>
            <person name="Boniface M.C."/>
            <person name="Brunel D."/>
            <person name="Catrice O."/>
            <person name="Chaidir N."/>
            <person name="Claudel C."/>
            <person name="Donnadieu C."/>
            <person name="Faraut T."/>
            <person name="Fievet G."/>
            <person name="Helmstetter N."/>
            <person name="King M."/>
            <person name="Knapp S.J."/>
            <person name="Lai Z."/>
            <person name="Le Paslier M.C."/>
            <person name="Lippi Y."/>
            <person name="Lorenzon L."/>
            <person name="Mandel J.R."/>
            <person name="Marage G."/>
            <person name="Marchand G."/>
            <person name="Marquand E."/>
            <person name="Bret-Mestries E."/>
            <person name="Morien E."/>
            <person name="Nambeesan S."/>
            <person name="Nguyen T."/>
            <person name="Pegot-Espagnet P."/>
            <person name="Pouilly N."/>
            <person name="Raftis F."/>
            <person name="Sallet E."/>
            <person name="Schiex T."/>
            <person name="Thomas J."/>
            <person name="Vandecasteele C."/>
            <person name="Vares D."/>
            <person name="Vear F."/>
            <person name="Vautrin S."/>
            <person name="Crespi M."/>
            <person name="Mangin B."/>
            <person name="Burke J.M."/>
            <person name="Salse J."/>
            <person name="Munos S."/>
            <person name="Vincourt P."/>
            <person name="Rieseberg L.H."/>
            <person name="Langlade N.B."/>
        </authorList>
    </citation>
    <scope>NUCLEOTIDE SEQUENCE [LARGE SCALE GENOMIC DNA]</scope>
    <source>
        <strain evidence="3">cv. SF193</strain>
    </source>
</reference>
<keyword evidence="1" id="KW-0732">Signal</keyword>
<dbReference type="EMBL" id="CM007904">
    <property type="protein sequence ID" value="OTF96098.1"/>
    <property type="molecule type" value="Genomic_DNA"/>
</dbReference>
<evidence type="ECO:0000313" key="3">
    <source>
        <dbReference type="Proteomes" id="UP000215914"/>
    </source>
</evidence>
<accession>A0A251SBR9</accession>
<dbReference type="AlphaFoldDB" id="A0A251SBR9"/>
<name>A0A251SBR9_HELAN</name>
<protein>
    <submittedName>
        <fullName evidence="2">Uncharacterized protein</fullName>
    </submittedName>
</protein>
<feature type="signal peptide" evidence="1">
    <location>
        <begin position="1"/>
        <end position="29"/>
    </location>
</feature>
<evidence type="ECO:0000313" key="2">
    <source>
        <dbReference type="EMBL" id="OTF96098.1"/>
    </source>
</evidence>
<evidence type="ECO:0000256" key="1">
    <source>
        <dbReference type="SAM" id="SignalP"/>
    </source>
</evidence>
<organism evidence="2 3">
    <name type="scientific">Helianthus annuus</name>
    <name type="common">Common sunflower</name>
    <dbReference type="NCBI Taxonomy" id="4232"/>
    <lineage>
        <taxon>Eukaryota</taxon>
        <taxon>Viridiplantae</taxon>
        <taxon>Streptophyta</taxon>
        <taxon>Embryophyta</taxon>
        <taxon>Tracheophyta</taxon>
        <taxon>Spermatophyta</taxon>
        <taxon>Magnoliopsida</taxon>
        <taxon>eudicotyledons</taxon>
        <taxon>Gunneridae</taxon>
        <taxon>Pentapetalae</taxon>
        <taxon>asterids</taxon>
        <taxon>campanulids</taxon>
        <taxon>Asterales</taxon>
        <taxon>Asteraceae</taxon>
        <taxon>Asteroideae</taxon>
        <taxon>Heliantheae alliance</taxon>
        <taxon>Heliantheae</taxon>
        <taxon>Helianthus</taxon>
    </lineage>
</organism>
<keyword evidence="3" id="KW-1185">Reference proteome</keyword>
<feature type="chain" id="PRO_5012264805" evidence="1">
    <location>
        <begin position="30"/>
        <end position="168"/>
    </location>
</feature>
<gene>
    <name evidence="2" type="ORF">HannXRQ_Chr15g0490351</name>
</gene>
<dbReference type="Proteomes" id="UP000215914">
    <property type="component" value="Chromosome 15"/>
</dbReference>
<dbReference type="InParanoid" id="A0A251SBR9"/>
<sequence>MLELNLIIRFVAILFLFLSSSCFTSLVQSVCVCNRSSDLVGLYYADQRNNLASNFLHINTNTSTSDVLNYNPNWIPSQIMYKKMHKRGANLTSAVWIQSYTSSYINRVVCSCVNSSISTDYCLLLYSVWQKNTLDSVSLAPVPSPDVDLFIVPALKALSSGDRQLPLD</sequence>
<proteinExistence type="predicted"/>